<name>A0A5K7ZSJ4_9BACT</name>
<feature type="chain" id="PRO_5024362043" description="OmpA-like domain-containing protein" evidence="5">
    <location>
        <begin position="21"/>
        <end position="482"/>
    </location>
</feature>
<comment type="subcellular location">
    <subcellularLocation>
        <location evidence="1">Cell outer membrane</location>
    </subcellularLocation>
</comment>
<evidence type="ECO:0000256" key="5">
    <source>
        <dbReference type="SAM" id="SignalP"/>
    </source>
</evidence>
<protein>
    <recommendedName>
        <fullName evidence="6">OmpA-like domain-containing protein</fullName>
    </recommendedName>
</protein>
<dbReference type="InterPro" id="IPR006665">
    <property type="entry name" value="OmpA-like"/>
</dbReference>
<feature type="signal peptide" evidence="5">
    <location>
        <begin position="1"/>
        <end position="20"/>
    </location>
</feature>
<dbReference type="Proteomes" id="UP000425960">
    <property type="component" value="Chromosome"/>
</dbReference>
<evidence type="ECO:0000256" key="2">
    <source>
        <dbReference type="ARBA" id="ARBA00023136"/>
    </source>
</evidence>
<dbReference type="PANTHER" id="PTHR30329">
    <property type="entry name" value="STATOR ELEMENT OF FLAGELLAR MOTOR COMPLEX"/>
    <property type="match status" value="1"/>
</dbReference>
<evidence type="ECO:0000259" key="6">
    <source>
        <dbReference type="PROSITE" id="PS51123"/>
    </source>
</evidence>
<evidence type="ECO:0000256" key="1">
    <source>
        <dbReference type="ARBA" id="ARBA00004442"/>
    </source>
</evidence>
<accession>A0A5K7ZSJ4</accession>
<sequence>MTTNRIFLLFSVFFIVSACASAQMANNPTNNPEQWVSQLDADLADARSQDVNVLSPGLYDQAQSSLLTAKQALERGGKLSAIEKYVAEGNDSLKKAEEIAQVSRTILGETNNARAKALKVGADRLGEPYMAVERQYLKLTKSIENDNLSYAQRNALEVQGAFRKLEIMAIKKSALGNARKMMADADKAKLQKIAPSAYGVAEKALNEAEIYAGQNPYEAEMISQKNLHAEFMARRLMAISESSKTFQSMTPESSAIYVENLFAQLGQALNTGDMRDKTVDAQLGALAAAAGTMERNNLSLEKEKTNFQHEIAVLEQQLTGVQGVSQEQAAAKSRLSAKSAFNEQFNTVQRYFDADEAEVYKQSGNLVIRLRGIKFPVGQATLTPENYTLLSKVQRAIQTFDQPKVTIEGHTDSSGSTQTNHELSLKRAGAVKTYLVANNTLPENHIQAAGFGPDRPLAPNTTSEGRAINRRIDVLISPTQAP</sequence>
<dbReference type="InterPro" id="IPR006664">
    <property type="entry name" value="OMP_bac"/>
</dbReference>
<evidence type="ECO:0000313" key="8">
    <source>
        <dbReference type="Proteomes" id="UP000425960"/>
    </source>
</evidence>
<dbReference type="Gene3D" id="3.30.1330.60">
    <property type="entry name" value="OmpA-like domain"/>
    <property type="match status" value="1"/>
</dbReference>
<evidence type="ECO:0000256" key="4">
    <source>
        <dbReference type="PROSITE-ProRule" id="PRU00473"/>
    </source>
</evidence>
<dbReference type="PROSITE" id="PS51123">
    <property type="entry name" value="OMPA_2"/>
    <property type="match status" value="1"/>
</dbReference>
<dbReference type="EMBL" id="AP021876">
    <property type="protein sequence ID" value="BBO83185.1"/>
    <property type="molecule type" value="Genomic_DNA"/>
</dbReference>
<dbReference type="AlphaFoldDB" id="A0A5K7ZSJ4"/>
<keyword evidence="2 4" id="KW-0472">Membrane</keyword>
<feature type="domain" description="OmpA-like" evidence="6">
    <location>
        <begin position="362"/>
        <end position="480"/>
    </location>
</feature>
<organism evidence="7 8">
    <name type="scientific">Desulfosarcina ovata subsp. sediminis</name>
    <dbReference type="NCBI Taxonomy" id="885957"/>
    <lineage>
        <taxon>Bacteria</taxon>
        <taxon>Pseudomonadati</taxon>
        <taxon>Thermodesulfobacteriota</taxon>
        <taxon>Desulfobacteria</taxon>
        <taxon>Desulfobacterales</taxon>
        <taxon>Desulfosarcinaceae</taxon>
        <taxon>Desulfosarcina</taxon>
    </lineage>
</organism>
<evidence type="ECO:0000256" key="3">
    <source>
        <dbReference type="ARBA" id="ARBA00023237"/>
    </source>
</evidence>
<dbReference type="InterPro" id="IPR050330">
    <property type="entry name" value="Bact_OuterMem_StrucFunc"/>
</dbReference>
<dbReference type="InterPro" id="IPR036737">
    <property type="entry name" value="OmpA-like_sf"/>
</dbReference>
<dbReference type="PROSITE" id="PS51257">
    <property type="entry name" value="PROKAR_LIPOPROTEIN"/>
    <property type="match status" value="1"/>
</dbReference>
<reference evidence="7 8" key="1">
    <citation type="submission" date="2019-11" db="EMBL/GenBank/DDBJ databases">
        <title>Comparative genomics of hydrocarbon-degrading Desulfosarcina strains.</title>
        <authorList>
            <person name="Watanabe M."/>
            <person name="Kojima H."/>
            <person name="Fukui M."/>
        </authorList>
    </citation>
    <scope>NUCLEOTIDE SEQUENCE [LARGE SCALE GENOMIC DNA]</scope>
    <source>
        <strain evidence="7 8">28bB2T</strain>
    </source>
</reference>
<proteinExistence type="predicted"/>
<evidence type="ECO:0000313" key="7">
    <source>
        <dbReference type="EMBL" id="BBO83185.1"/>
    </source>
</evidence>
<dbReference type="GO" id="GO:0009279">
    <property type="term" value="C:cell outer membrane"/>
    <property type="evidence" value="ECO:0007669"/>
    <property type="project" value="UniProtKB-SubCell"/>
</dbReference>
<dbReference type="Pfam" id="PF00691">
    <property type="entry name" value="OmpA"/>
    <property type="match status" value="1"/>
</dbReference>
<keyword evidence="5" id="KW-0732">Signal</keyword>
<dbReference type="SUPFAM" id="SSF103088">
    <property type="entry name" value="OmpA-like"/>
    <property type="match status" value="1"/>
</dbReference>
<dbReference type="PANTHER" id="PTHR30329:SF21">
    <property type="entry name" value="LIPOPROTEIN YIAD-RELATED"/>
    <property type="match status" value="1"/>
</dbReference>
<dbReference type="KEGG" id="dov:DSCO28_37510"/>
<dbReference type="CDD" id="cd07185">
    <property type="entry name" value="OmpA_C-like"/>
    <property type="match status" value="1"/>
</dbReference>
<dbReference type="PRINTS" id="PR01021">
    <property type="entry name" value="OMPADOMAIN"/>
</dbReference>
<gene>
    <name evidence="7" type="ORF">DSCO28_37510</name>
</gene>
<keyword evidence="3" id="KW-0998">Cell outer membrane</keyword>